<evidence type="ECO:0000313" key="1">
    <source>
        <dbReference type="EMBL" id="KAH7949541.1"/>
    </source>
</evidence>
<name>A0ACB8CR16_DERSI</name>
<gene>
    <name evidence="1" type="ORF">HPB49_012153</name>
</gene>
<organism evidence="1 2">
    <name type="scientific">Dermacentor silvarum</name>
    <name type="common">Tick</name>
    <dbReference type="NCBI Taxonomy" id="543639"/>
    <lineage>
        <taxon>Eukaryota</taxon>
        <taxon>Metazoa</taxon>
        <taxon>Ecdysozoa</taxon>
        <taxon>Arthropoda</taxon>
        <taxon>Chelicerata</taxon>
        <taxon>Arachnida</taxon>
        <taxon>Acari</taxon>
        <taxon>Parasitiformes</taxon>
        <taxon>Ixodida</taxon>
        <taxon>Ixodoidea</taxon>
        <taxon>Ixodidae</taxon>
        <taxon>Rhipicephalinae</taxon>
        <taxon>Dermacentor</taxon>
    </lineage>
</organism>
<evidence type="ECO:0000313" key="2">
    <source>
        <dbReference type="Proteomes" id="UP000821865"/>
    </source>
</evidence>
<reference evidence="1" key="1">
    <citation type="submission" date="2020-05" db="EMBL/GenBank/DDBJ databases">
        <title>Large-scale comparative analyses of tick genomes elucidate their genetic diversity and vector capacities.</title>
        <authorList>
            <person name="Jia N."/>
            <person name="Wang J."/>
            <person name="Shi W."/>
            <person name="Du L."/>
            <person name="Sun Y."/>
            <person name="Zhan W."/>
            <person name="Jiang J."/>
            <person name="Wang Q."/>
            <person name="Zhang B."/>
            <person name="Ji P."/>
            <person name="Sakyi L.B."/>
            <person name="Cui X."/>
            <person name="Yuan T."/>
            <person name="Jiang B."/>
            <person name="Yang W."/>
            <person name="Lam T.T.-Y."/>
            <person name="Chang Q."/>
            <person name="Ding S."/>
            <person name="Wang X."/>
            <person name="Zhu J."/>
            <person name="Ruan X."/>
            <person name="Zhao L."/>
            <person name="Wei J."/>
            <person name="Que T."/>
            <person name="Du C."/>
            <person name="Cheng J."/>
            <person name="Dai P."/>
            <person name="Han X."/>
            <person name="Huang E."/>
            <person name="Gao Y."/>
            <person name="Liu J."/>
            <person name="Shao H."/>
            <person name="Ye R."/>
            <person name="Li L."/>
            <person name="Wei W."/>
            <person name="Wang X."/>
            <person name="Wang C."/>
            <person name="Yang T."/>
            <person name="Huo Q."/>
            <person name="Li W."/>
            <person name="Guo W."/>
            <person name="Chen H."/>
            <person name="Zhou L."/>
            <person name="Ni X."/>
            <person name="Tian J."/>
            <person name="Zhou Y."/>
            <person name="Sheng Y."/>
            <person name="Liu T."/>
            <person name="Pan Y."/>
            <person name="Xia L."/>
            <person name="Li J."/>
            <person name="Zhao F."/>
            <person name="Cao W."/>
        </authorList>
    </citation>
    <scope>NUCLEOTIDE SEQUENCE</scope>
    <source>
        <strain evidence="1">Dsil-2018</strain>
    </source>
</reference>
<accession>A0ACB8CR16</accession>
<dbReference type="Proteomes" id="UP000821865">
    <property type="component" value="Chromosome 5"/>
</dbReference>
<keyword evidence="2" id="KW-1185">Reference proteome</keyword>
<proteinExistence type="predicted"/>
<sequence>MPQKTHGTKSPPDAQGSPADGSKSPDGVDSVPAVATRQPVGVVQGLPFPGLKKGARGGAAPSRNRSMSIMPPARAEANPALMQAKMVLQRLQEAQRQKQHDQQLAKFEKKQKKRKQNNDLPPSEPGSNLASRAGSGEDLAVPSPMTLADREREEPSTSERWVVLLLSLFLLILSVALFVVLFGLFAQTVAPDDPAAGGRHERAMMVALLVNMSAGMALGYASVSMPRIELEIWYSLQRNVPHKEWVANVLLLGAAAGALLSGLLLHLLGPRRTLLLSAFGLINAWICVVVSNSFTMLMIGRVTCGIWLGVSTNSVSLYVCDVAPPAKRTFYGALTEVAVSLGMLAAYVLGGLAWQMSAIVFTLAPVPVFLLHNYVIESPRWFVTKGRYRDSNTAMVRLYGDDVPTDFRFSRTGEDSNISTVGRQKVARMLSVCLLLNLLQSLSCAQLVLLHAVQVVGPLVDVMAPQEAACLVLATHVSCATLFAALTRFIGRRQLLIVSAVLVAGVLSTMRPFDYVVFSRWSPSPATATRWDALCSVCLLVLTYSIGLCHVPPLVISELLPLKGWRYLSASFVWVWRWLVAFVMVHFDQELLGAGDFKSLSLAFGLALLLVAAAAVPFVPETEGRTLADIHRDE</sequence>
<comment type="caution">
    <text evidence="1">The sequence shown here is derived from an EMBL/GenBank/DDBJ whole genome shotgun (WGS) entry which is preliminary data.</text>
</comment>
<dbReference type="EMBL" id="CM023474">
    <property type="protein sequence ID" value="KAH7949541.1"/>
    <property type="molecule type" value="Genomic_DNA"/>
</dbReference>
<protein>
    <submittedName>
        <fullName evidence="1">Uncharacterized protein</fullName>
    </submittedName>
</protein>